<evidence type="ECO:0000313" key="1">
    <source>
        <dbReference type="EMBL" id="WVZ23361.1"/>
    </source>
</evidence>
<keyword evidence="2" id="KW-1185">Reference proteome</keyword>
<dbReference type="AlphaFoldDB" id="A0AAQ3P960"/>
<dbReference type="EMBL" id="CP144700">
    <property type="protein sequence ID" value="WVZ23361.1"/>
    <property type="molecule type" value="Genomic_DNA"/>
</dbReference>
<accession>A0AAQ3P960</accession>
<name>A0AAQ3P960_VIGMU</name>
<protein>
    <submittedName>
        <fullName evidence="1">Uncharacterized protein</fullName>
    </submittedName>
</protein>
<organism evidence="1 2">
    <name type="scientific">Vigna mungo</name>
    <name type="common">Black gram</name>
    <name type="synonym">Phaseolus mungo</name>
    <dbReference type="NCBI Taxonomy" id="3915"/>
    <lineage>
        <taxon>Eukaryota</taxon>
        <taxon>Viridiplantae</taxon>
        <taxon>Streptophyta</taxon>
        <taxon>Embryophyta</taxon>
        <taxon>Tracheophyta</taxon>
        <taxon>Spermatophyta</taxon>
        <taxon>Magnoliopsida</taxon>
        <taxon>eudicotyledons</taxon>
        <taxon>Gunneridae</taxon>
        <taxon>Pentapetalae</taxon>
        <taxon>rosids</taxon>
        <taxon>fabids</taxon>
        <taxon>Fabales</taxon>
        <taxon>Fabaceae</taxon>
        <taxon>Papilionoideae</taxon>
        <taxon>50 kb inversion clade</taxon>
        <taxon>NPAAA clade</taxon>
        <taxon>indigoferoid/millettioid clade</taxon>
        <taxon>Phaseoleae</taxon>
        <taxon>Vigna</taxon>
    </lineage>
</organism>
<dbReference type="Proteomes" id="UP001374535">
    <property type="component" value="Chromosome 1"/>
</dbReference>
<gene>
    <name evidence="1" type="ORF">V8G54_001905</name>
</gene>
<proteinExistence type="predicted"/>
<evidence type="ECO:0000313" key="2">
    <source>
        <dbReference type="Proteomes" id="UP001374535"/>
    </source>
</evidence>
<reference evidence="1 2" key="1">
    <citation type="journal article" date="2023" name="Life. Sci Alliance">
        <title>Evolutionary insights into 3D genome organization and epigenetic landscape of Vigna mungo.</title>
        <authorList>
            <person name="Junaid A."/>
            <person name="Singh B."/>
            <person name="Bhatia S."/>
        </authorList>
    </citation>
    <scope>NUCLEOTIDE SEQUENCE [LARGE SCALE GENOMIC DNA]</scope>
    <source>
        <strain evidence="1">Urdbean</strain>
    </source>
</reference>
<sequence>MPKVSKIRCIISCKTFNNTNFYGVRELVQLRFKAFTRFFIICSIDLIQRKMFRIYQLDELKNTLDNPSRELKPKPLLPIFLWVLLEMVMKILKKPMKIRKRERMKDYLVCKISEQNCGVKISFYRVTIIQKLYKLISLPFQSSLNMFGKTKIREKNVPFFHFLLIKQTLKIPTIISTQISKRFLRLNFQSKTKRLKIQMHINLSTPKLQR</sequence>